<evidence type="ECO:0000313" key="2">
    <source>
        <dbReference type="Proteomes" id="UP001279734"/>
    </source>
</evidence>
<accession>A0AAD3S4S2</accession>
<comment type="caution">
    <text evidence="1">The sequence shown here is derived from an EMBL/GenBank/DDBJ whole genome shotgun (WGS) entry which is preliminary data.</text>
</comment>
<dbReference type="AlphaFoldDB" id="A0AAD3S4S2"/>
<organism evidence="1 2">
    <name type="scientific">Nepenthes gracilis</name>
    <name type="common">Slender pitcher plant</name>
    <dbReference type="NCBI Taxonomy" id="150966"/>
    <lineage>
        <taxon>Eukaryota</taxon>
        <taxon>Viridiplantae</taxon>
        <taxon>Streptophyta</taxon>
        <taxon>Embryophyta</taxon>
        <taxon>Tracheophyta</taxon>
        <taxon>Spermatophyta</taxon>
        <taxon>Magnoliopsida</taxon>
        <taxon>eudicotyledons</taxon>
        <taxon>Gunneridae</taxon>
        <taxon>Pentapetalae</taxon>
        <taxon>Caryophyllales</taxon>
        <taxon>Nepenthaceae</taxon>
        <taxon>Nepenthes</taxon>
    </lineage>
</organism>
<sequence>MPIALTMFLDVLPEEVVFFFSPQPFSHSNLAAAHFIGWHTGGYAFVSQFRIKTAAHGGGTQKNIEDDPVEVIAIVVDVEMGTDVEVAAGGLPCLEKRVSASVEKVIRRNKRSCLLP</sequence>
<evidence type="ECO:0000313" key="1">
    <source>
        <dbReference type="EMBL" id="GMH04361.1"/>
    </source>
</evidence>
<protein>
    <submittedName>
        <fullName evidence="1">Uncharacterized protein</fullName>
    </submittedName>
</protein>
<name>A0AAD3S4S2_NEPGR</name>
<proteinExistence type="predicted"/>
<dbReference type="EMBL" id="BSYO01000005">
    <property type="protein sequence ID" value="GMH04361.1"/>
    <property type="molecule type" value="Genomic_DNA"/>
</dbReference>
<keyword evidence="2" id="KW-1185">Reference proteome</keyword>
<dbReference type="Proteomes" id="UP001279734">
    <property type="component" value="Unassembled WGS sequence"/>
</dbReference>
<reference evidence="1" key="1">
    <citation type="submission" date="2023-05" db="EMBL/GenBank/DDBJ databases">
        <title>Nepenthes gracilis genome sequencing.</title>
        <authorList>
            <person name="Fukushima K."/>
        </authorList>
    </citation>
    <scope>NUCLEOTIDE SEQUENCE</scope>
    <source>
        <strain evidence="1">SING2019-196</strain>
    </source>
</reference>
<gene>
    <name evidence="1" type="ORF">Nepgr_006200</name>
</gene>